<dbReference type="PROSITE" id="PS00211">
    <property type="entry name" value="ABC_TRANSPORTER_1"/>
    <property type="match status" value="1"/>
</dbReference>
<comment type="subcellular location">
    <subcellularLocation>
        <location evidence="1">Membrane</location>
        <topology evidence="1">Multi-pass membrane protein</topology>
    </subcellularLocation>
</comment>
<evidence type="ECO:0000313" key="13">
    <source>
        <dbReference type="EMBL" id="CAF3522708.1"/>
    </source>
</evidence>
<dbReference type="InterPro" id="IPR017871">
    <property type="entry name" value="ABC_transporter-like_CS"/>
</dbReference>
<feature type="transmembrane region" description="Helical" evidence="10">
    <location>
        <begin position="453"/>
        <end position="479"/>
    </location>
</feature>
<dbReference type="FunFam" id="3.40.50.300:FF:000622">
    <property type="entry name" value="ATP-binding cassette sub-family G member 2"/>
    <property type="match status" value="1"/>
</dbReference>
<feature type="transmembrane region" description="Helical" evidence="10">
    <location>
        <begin position="609"/>
        <end position="628"/>
    </location>
</feature>
<gene>
    <name evidence="12" type="ORF">JYZ213_LOCUS28584</name>
    <name evidence="13" type="ORF">OXD698_LOCUS2513</name>
</gene>
<dbReference type="PROSITE" id="PS50893">
    <property type="entry name" value="ABC_TRANSPORTER_2"/>
    <property type="match status" value="1"/>
</dbReference>
<keyword evidence="8 10" id="KW-0472">Membrane</keyword>
<dbReference type="InterPro" id="IPR043926">
    <property type="entry name" value="ABCG_dom"/>
</dbReference>
<keyword evidence="3" id="KW-0813">Transport</keyword>
<feature type="transmembrane region" description="Helical" evidence="10">
    <location>
        <begin position="634"/>
        <end position="652"/>
    </location>
</feature>
<dbReference type="EMBL" id="CAJOAZ010000083">
    <property type="protein sequence ID" value="CAF3522708.1"/>
    <property type="molecule type" value="Genomic_DNA"/>
</dbReference>
<dbReference type="Pfam" id="PF19055">
    <property type="entry name" value="ABC2_membrane_7"/>
    <property type="match status" value="1"/>
</dbReference>
<evidence type="ECO:0000256" key="9">
    <source>
        <dbReference type="SAM" id="MobiDB-lite"/>
    </source>
</evidence>
<dbReference type="PANTHER" id="PTHR48041:SF116">
    <property type="entry name" value="PROTEIN BROWN"/>
    <property type="match status" value="1"/>
</dbReference>
<feature type="transmembrane region" description="Helical" evidence="10">
    <location>
        <begin position="518"/>
        <end position="540"/>
    </location>
</feature>
<dbReference type="EMBL" id="CAJNOG010000419">
    <property type="protein sequence ID" value="CAF1231799.1"/>
    <property type="molecule type" value="Genomic_DNA"/>
</dbReference>
<feature type="transmembrane region" description="Helical" evidence="10">
    <location>
        <begin position="411"/>
        <end position="433"/>
    </location>
</feature>
<dbReference type="AlphaFoldDB" id="A0A814YMT5"/>
<evidence type="ECO:0000313" key="14">
    <source>
        <dbReference type="Proteomes" id="UP000663845"/>
    </source>
</evidence>
<evidence type="ECO:0000313" key="12">
    <source>
        <dbReference type="EMBL" id="CAF1231799.1"/>
    </source>
</evidence>
<protein>
    <recommendedName>
        <fullName evidence="11">ABC transporter domain-containing protein</fullName>
    </recommendedName>
</protein>
<dbReference type="InterPro" id="IPR050352">
    <property type="entry name" value="ABCG_transporters"/>
</dbReference>
<evidence type="ECO:0000256" key="8">
    <source>
        <dbReference type="ARBA" id="ARBA00023136"/>
    </source>
</evidence>
<dbReference type="PANTHER" id="PTHR48041">
    <property type="entry name" value="ABC TRANSPORTER G FAMILY MEMBER 28"/>
    <property type="match status" value="1"/>
</dbReference>
<evidence type="ECO:0000256" key="4">
    <source>
        <dbReference type="ARBA" id="ARBA00022692"/>
    </source>
</evidence>
<evidence type="ECO:0000256" key="2">
    <source>
        <dbReference type="ARBA" id="ARBA00005814"/>
    </source>
</evidence>
<sequence length="712" mass="80741">MKRHPLADEEKENIVLSLLRQVGSVHDNIGFVESIPSELTPIPLFNSFQSHISTINSQLISISFHEINYFIGQSKKQILRNVSGGFSPGMNAILGPSGCGKSSLLDILADRKDKNGLSGRILVSGKPRSETFKYSIGYVVQEDIISGTLSVRENLMFAANVRLQRSKTPDERITIVNKIIQDLGLERCADTRIGTNFIRGVSGGEKRRVCIGMELVLSPNILFLDEPTSGLDASTAETVMKCLHKLSREGCTIIFSIHQPRYSIFKLFDTILLLSAGHTIYLGPSNDILSYFASHGFKCEDHDNPADFALDVIIQCNNRSSTVLQSSYLQSLLYSNNESLISNDDNIFHEIVSRSRTDELYYVCIRTFQNTIRDPAMAASQIIVATLLALLTGLVFNQIQATVEKGVQNRLGAIFFIIVNQIYSTTTALEPLLQERALFIHENVSGYYRVSTFFIAKLICDLLPMRLVPSIIYSIITYFMSGFQISIDRFFIYFLTIFMSTVFGSAICFFVASFVPIFVVSLIIVVFIFVLMMVFSGFLIDLNSIFSFLRWIQWFSAFRYATNLLTINEFRNLTFCLSNNTQICPITGEEILKQRDITYTNNWDIWKNLLALSIMIIMFLSIAFIQLIRMKKMHTYIFIFILLLSNGLLYGYNIDHGLKYKRDINTILSRIASIEENDDIETSINYVNQQQHEDEDEDETNNPSGYHIISNK</sequence>
<feature type="region of interest" description="Disordered" evidence="9">
    <location>
        <begin position="689"/>
        <end position="712"/>
    </location>
</feature>
<dbReference type="Proteomes" id="UP000663845">
    <property type="component" value="Unassembled WGS sequence"/>
</dbReference>
<comment type="similarity">
    <text evidence="2">Belongs to the ABC transporter superfamily. ABCG family. Eye pigment precursor importer (TC 3.A.1.204) subfamily.</text>
</comment>
<dbReference type="InterPro" id="IPR003439">
    <property type="entry name" value="ABC_transporter-like_ATP-bd"/>
</dbReference>
<keyword evidence="7 10" id="KW-1133">Transmembrane helix</keyword>
<accession>A0A814YMT5</accession>
<dbReference type="GO" id="GO:0140359">
    <property type="term" value="F:ABC-type transporter activity"/>
    <property type="evidence" value="ECO:0007669"/>
    <property type="project" value="InterPro"/>
</dbReference>
<dbReference type="SUPFAM" id="SSF52540">
    <property type="entry name" value="P-loop containing nucleoside triphosphate hydrolases"/>
    <property type="match status" value="1"/>
</dbReference>
<dbReference type="GO" id="GO:0015562">
    <property type="term" value="F:efflux transmembrane transporter activity"/>
    <property type="evidence" value="ECO:0007669"/>
    <property type="project" value="UniProtKB-ARBA"/>
</dbReference>
<feature type="domain" description="ABC transporter" evidence="11">
    <location>
        <begin position="62"/>
        <end position="301"/>
    </location>
</feature>
<dbReference type="InterPro" id="IPR027417">
    <property type="entry name" value="P-loop_NTPase"/>
</dbReference>
<keyword evidence="6" id="KW-0067">ATP-binding</keyword>
<keyword evidence="5" id="KW-0547">Nucleotide-binding</keyword>
<feature type="transmembrane region" description="Helical" evidence="10">
    <location>
        <begin position="491"/>
        <end position="512"/>
    </location>
</feature>
<evidence type="ECO:0000256" key="7">
    <source>
        <dbReference type="ARBA" id="ARBA00022989"/>
    </source>
</evidence>
<dbReference type="GO" id="GO:0008514">
    <property type="term" value="F:organic anion transmembrane transporter activity"/>
    <property type="evidence" value="ECO:0007669"/>
    <property type="project" value="UniProtKB-ARBA"/>
</dbReference>
<dbReference type="InterPro" id="IPR003593">
    <property type="entry name" value="AAA+_ATPase"/>
</dbReference>
<name>A0A814YMT5_9BILA</name>
<evidence type="ECO:0000256" key="6">
    <source>
        <dbReference type="ARBA" id="ARBA00022840"/>
    </source>
</evidence>
<dbReference type="CDD" id="cd03213">
    <property type="entry name" value="ABCG_EPDR"/>
    <property type="match status" value="1"/>
</dbReference>
<evidence type="ECO:0000256" key="5">
    <source>
        <dbReference type="ARBA" id="ARBA00022741"/>
    </source>
</evidence>
<dbReference type="Pfam" id="PF00005">
    <property type="entry name" value="ABC_tran"/>
    <property type="match status" value="1"/>
</dbReference>
<evidence type="ECO:0000256" key="3">
    <source>
        <dbReference type="ARBA" id="ARBA00022448"/>
    </source>
</evidence>
<evidence type="ECO:0000256" key="10">
    <source>
        <dbReference type="SAM" id="Phobius"/>
    </source>
</evidence>
<feature type="transmembrane region" description="Helical" evidence="10">
    <location>
        <begin position="378"/>
        <end position="399"/>
    </location>
</feature>
<proteinExistence type="inferred from homology"/>
<dbReference type="Proteomes" id="UP000663844">
    <property type="component" value="Unassembled WGS sequence"/>
</dbReference>
<organism evidence="12 14">
    <name type="scientific">Adineta steineri</name>
    <dbReference type="NCBI Taxonomy" id="433720"/>
    <lineage>
        <taxon>Eukaryota</taxon>
        <taxon>Metazoa</taxon>
        <taxon>Spiralia</taxon>
        <taxon>Gnathifera</taxon>
        <taxon>Rotifera</taxon>
        <taxon>Eurotatoria</taxon>
        <taxon>Bdelloidea</taxon>
        <taxon>Adinetida</taxon>
        <taxon>Adinetidae</taxon>
        <taxon>Adineta</taxon>
    </lineage>
</organism>
<dbReference type="GO" id="GO:0016324">
    <property type="term" value="C:apical plasma membrane"/>
    <property type="evidence" value="ECO:0007669"/>
    <property type="project" value="UniProtKB-ARBA"/>
</dbReference>
<dbReference type="SMART" id="SM00382">
    <property type="entry name" value="AAA"/>
    <property type="match status" value="1"/>
</dbReference>
<comment type="caution">
    <text evidence="12">The sequence shown here is derived from an EMBL/GenBank/DDBJ whole genome shotgun (WGS) entry which is preliminary data.</text>
</comment>
<keyword evidence="4 10" id="KW-0812">Transmembrane</keyword>
<dbReference type="Pfam" id="PF01061">
    <property type="entry name" value="ABC2_membrane"/>
    <property type="match status" value="1"/>
</dbReference>
<dbReference type="Gene3D" id="3.40.50.300">
    <property type="entry name" value="P-loop containing nucleotide triphosphate hydrolases"/>
    <property type="match status" value="1"/>
</dbReference>
<dbReference type="GO" id="GO:0016887">
    <property type="term" value="F:ATP hydrolysis activity"/>
    <property type="evidence" value="ECO:0007669"/>
    <property type="project" value="InterPro"/>
</dbReference>
<dbReference type="InterPro" id="IPR013525">
    <property type="entry name" value="ABC2_TM"/>
</dbReference>
<reference evidence="12" key="1">
    <citation type="submission" date="2021-02" db="EMBL/GenBank/DDBJ databases">
        <authorList>
            <person name="Nowell W R."/>
        </authorList>
    </citation>
    <scope>NUCLEOTIDE SEQUENCE</scope>
</reference>
<dbReference type="GO" id="GO:0005524">
    <property type="term" value="F:ATP binding"/>
    <property type="evidence" value="ECO:0007669"/>
    <property type="project" value="UniProtKB-KW"/>
</dbReference>
<evidence type="ECO:0000259" key="11">
    <source>
        <dbReference type="PROSITE" id="PS50893"/>
    </source>
</evidence>
<evidence type="ECO:0000256" key="1">
    <source>
        <dbReference type="ARBA" id="ARBA00004141"/>
    </source>
</evidence>